<dbReference type="Proteomes" id="UP000588083">
    <property type="component" value="Unassembled WGS sequence"/>
</dbReference>
<reference evidence="1 2" key="1">
    <citation type="journal article" date="2020" name="Front. Microbiol.">
        <title>Single-cell genomics of novel Actinobacteria with the Wood-Ljungdahl pathway discovered in a serpentinizing system.</title>
        <authorList>
            <person name="Merino N."/>
            <person name="Kawai M."/>
            <person name="Boyd E.S."/>
            <person name="Colman D.R."/>
            <person name="McGlynn S.E."/>
            <person name="Nealson K.H."/>
            <person name="Kurokawa K."/>
            <person name="Hongoh Y."/>
        </authorList>
    </citation>
    <scope>NUCLEOTIDE SEQUENCE [LARGE SCALE GENOMIC DNA]</scope>
    <source>
        <strain evidence="1 2">S34</strain>
    </source>
</reference>
<feature type="non-terminal residue" evidence="1">
    <location>
        <position position="1"/>
    </location>
</feature>
<comment type="caution">
    <text evidence="1">The sequence shown here is derived from an EMBL/GenBank/DDBJ whole genome shotgun (WGS) entry which is preliminary data.</text>
</comment>
<proteinExistence type="predicted"/>
<sequence length="33" mass="3658">KKGKSLHDSLKVKVLGILVFLTEVLHVKDIEGN</sequence>
<name>A0A6V8PCY1_9ACTN</name>
<protein>
    <submittedName>
        <fullName evidence="1">Uncharacterized protein</fullName>
    </submittedName>
</protein>
<gene>
    <name evidence="1" type="ORF">HKBW3S34_01495</name>
</gene>
<accession>A0A6V8PCY1</accession>
<dbReference type="AlphaFoldDB" id="A0A6V8PCY1"/>
<evidence type="ECO:0000313" key="2">
    <source>
        <dbReference type="Proteomes" id="UP000588083"/>
    </source>
</evidence>
<organism evidence="1 2">
    <name type="scientific">Candidatus Hakubella thermalkaliphila</name>
    <dbReference type="NCBI Taxonomy" id="2754717"/>
    <lineage>
        <taxon>Bacteria</taxon>
        <taxon>Bacillati</taxon>
        <taxon>Actinomycetota</taxon>
        <taxon>Actinomycetota incertae sedis</taxon>
        <taxon>Candidatus Hakubellales</taxon>
        <taxon>Candidatus Hakubellaceae</taxon>
        <taxon>Candidatus Hakubella</taxon>
    </lineage>
</organism>
<evidence type="ECO:0000313" key="1">
    <source>
        <dbReference type="EMBL" id="GFP30575.1"/>
    </source>
</evidence>
<dbReference type="EMBL" id="BLRZ01000079">
    <property type="protein sequence ID" value="GFP30575.1"/>
    <property type="molecule type" value="Genomic_DNA"/>
</dbReference>
<keyword evidence="2" id="KW-1185">Reference proteome</keyword>